<dbReference type="InterPro" id="IPR008969">
    <property type="entry name" value="CarboxyPept-like_regulatory"/>
</dbReference>
<feature type="chain" id="PRO_5047410841" evidence="8">
    <location>
        <begin position="25"/>
        <end position="1046"/>
    </location>
</feature>
<organism evidence="10 11">
    <name type="scientific">Segatella cerevisiae</name>
    <dbReference type="NCBI Taxonomy" id="2053716"/>
    <lineage>
        <taxon>Bacteria</taxon>
        <taxon>Pseudomonadati</taxon>
        <taxon>Bacteroidota</taxon>
        <taxon>Bacteroidia</taxon>
        <taxon>Bacteroidales</taxon>
        <taxon>Prevotellaceae</taxon>
        <taxon>Segatella</taxon>
    </lineage>
</organism>
<evidence type="ECO:0000256" key="2">
    <source>
        <dbReference type="ARBA" id="ARBA00022448"/>
    </source>
</evidence>
<dbReference type="Gene3D" id="2.60.40.1120">
    <property type="entry name" value="Carboxypeptidase-like, regulatory domain"/>
    <property type="match status" value="1"/>
</dbReference>
<evidence type="ECO:0000256" key="6">
    <source>
        <dbReference type="ARBA" id="ARBA00023237"/>
    </source>
</evidence>
<evidence type="ECO:0000256" key="4">
    <source>
        <dbReference type="ARBA" id="ARBA00022692"/>
    </source>
</evidence>
<keyword evidence="10" id="KW-0675">Receptor</keyword>
<comment type="subcellular location">
    <subcellularLocation>
        <location evidence="1 7">Cell outer membrane</location>
        <topology evidence="1 7">Multi-pass membrane protein</topology>
    </subcellularLocation>
</comment>
<dbReference type="NCBIfam" id="TIGR04056">
    <property type="entry name" value="OMP_RagA_SusC"/>
    <property type="match status" value="1"/>
</dbReference>
<gene>
    <name evidence="10" type="ORF">NG821_05680</name>
</gene>
<evidence type="ECO:0000256" key="8">
    <source>
        <dbReference type="SAM" id="SignalP"/>
    </source>
</evidence>
<dbReference type="Pfam" id="PF13715">
    <property type="entry name" value="CarbopepD_reg_2"/>
    <property type="match status" value="1"/>
</dbReference>
<keyword evidence="2 7" id="KW-0813">Transport</keyword>
<dbReference type="Gene3D" id="2.170.130.10">
    <property type="entry name" value="TonB-dependent receptor, plug domain"/>
    <property type="match status" value="1"/>
</dbReference>
<evidence type="ECO:0000256" key="3">
    <source>
        <dbReference type="ARBA" id="ARBA00022452"/>
    </source>
</evidence>
<dbReference type="Pfam" id="PF07715">
    <property type="entry name" value="Plug"/>
    <property type="match status" value="1"/>
</dbReference>
<dbReference type="EMBL" id="JAMXLY010000016">
    <property type="protein sequence ID" value="MCO6025333.1"/>
    <property type="molecule type" value="Genomic_DNA"/>
</dbReference>
<dbReference type="InterPro" id="IPR023996">
    <property type="entry name" value="TonB-dep_OMP_SusC/RagA"/>
</dbReference>
<keyword evidence="11" id="KW-1185">Reference proteome</keyword>
<reference evidence="10 11" key="1">
    <citation type="submission" date="2022-06" db="EMBL/GenBank/DDBJ databases">
        <title>A taxonomic note on the genus Prevotella: Description of four novel genera and emended description of the genera Hallella and Xylanibacter.</title>
        <authorList>
            <person name="Hitch T.C.A."/>
        </authorList>
    </citation>
    <scope>NUCLEOTIDE SEQUENCE [LARGE SCALE GENOMIC DNA]</scope>
    <source>
        <strain evidence="10 11">DSM 100619</strain>
    </source>
</reference>
<dbReference type="Gene3D" id="2.40.170.20">
    <property type="entry name" value="TonB-dependent receptor, beta-barrel domain"/>
    <property type="match status" value="1"/>
</dbReference>
<feature type="domain" description="TonB-dependent receptor plug" evidence="9">
    <location>
        <begin position="131"/>
        <end position="235"/>
    </location>
</feature>
<accession>A0ABT1BY78</accession>
<dbReference type="Proteomes" id="UP001204015">
    <property type="component" value="Unassembled WGS sequence"/>
</dbReference>
<evidence type="ECO:0000256" key="5">
    <source>
        <dbReference type="ARBA" id="ARBA00023136"/>
    </source>
</evidence>
<dbReference type="NCBIfam" id="TIGR04057">
    <property type="entry name" value="SusC_RagA_signa"/>
    <property type="match status" value="1"/>
</dbReference>
<dbReference type="SUPFAM" id="SSF49464">
    <property type="entry name" value="Carboxypeptidase regulatory domain-like"/>
    <property type="match status" value="1"/>
</dbReference>
<keyword evidence="5 7" id="KW-0472">Membrane</keyword>
<evidence type="ECO:0000259" key="9">
    <source>
        <dbReference type="Pfam" id="PF07715"/>
    </source>
</evidence>
<dbReference type="InterPro" id="IPR036942">
    <property type="entry name" value="Beta-barrel_TonB_sf"/>
</dbReference>
<evidence type="ECO:0000256" key="7">
    <source>
        <dbReference type="PROSITE-ProRule" id="PRU01360"/>
    </source>
</evidence>
<dbReference type="InterPro" id="IPR012910">
    <property type="entry name" value="Plug_dom"/>
</dbReference>
<dbReference type="InterPro" id="IPR039426">
    <property type="entry name" value="TonB-dep_rcpt-like"/>
</dbReference>
<dbReference type="PROSITE" id="PS52016">
    <property type="entry name" value="TONB_DEPENDENT_REC_3"/>
    <property type="match status" value="1"/>
</dbReference>
<feature type="signal peptide" evidence="8">
    <location>
        <begin position="1"/>
        <end position="24"/>
    </location>
</feature>
<protein>
    <submittedName>
        <fullName evidence="10">TonB-dependent receptor</fullName>
    </submittedName>
</protein>
<dbReference type="SUPFAM" id="SSF56935">
    <property type="entry name" value="Porins"/>
    <property type="match status" value="1"/>
</dbReference>
<dbReference type="InterPro" id="IPR037066">
    <property type="entry name" value="Plug_dom_sf"/>
</dbReference>
<evidence type="ECO:0000313" key="11">
    <source>
        <dbReference type="Proteomes" id="UP001204015"/>
    </source>
</evidence>
<keyword evidence="4 7" id="KW-0812">Transmembrane</keyword>
<name>A0ABT1BY78_9BACT</name>
<comment type="caution">
    <text evidence="10">The sequence shown here is derived from an EMBL/GenBank/DDBJ whole genome shotgun (WGS) entry which is preliminary data.</text>
</comment>
<keyword evidence="3 7" id="KW-1134">Transmembrane beta strand</keyword>
<evidence type="ECO:0000256" key="1">
    <source>
        <dbReference type="ARBA" id="ARBA00004571"/>
    </source>
</evidence>
<dbReference type="InterPro" id="IPR023997">
    <property type="entry name" value="TonB-dep_OMP_SusC/RagA_CS"/>
</dbReference>
<dbReference type="RefSeq" id="WP_252760693.1">
    <property type="nucleotide sequence ID" value="NZ_JAMXLY010000016.1"/>
</dbReference>
<evidence type="ECO:0000313" key="10">
    <source>
        <dbReference type="EMBL" id="MCO6025333.1"/>
    </source>
</evidence>
<sequence length="1046" mass="115533">MKNVKLKFLFSGLFVFLTSSSGYCGVRASNLIKVEQQAGTVTGYVLDEKDEPIIGATIKAGSKDGTVTDVNGKFSLDVPVGTRLTISYIGYKPQTVKAGNSPLKIHLTADDKTLNEVIVVGYGTVKRKNFTGAVSTVDVANSPISLTPTVNPMDALHGTVSGVIVTPEYDAGRVSYMQIRGQKAVSGGSDPLIVMDGVIFTGKQRDIDPNIIESISVLKDATSLAAYGSQAAKGVIMITTKKGVEGKPRISFNTSWAVSSPTCKPDLLSPSDYVKKTNLLNGLSEDADPTWMKSFEYSNYKAGKTTNWFDYSTRTGVVQNYNASVSGASKNINYFFSGSYVDQKGVVIGDDYSRTSMTMRLQSDITKWLQIGGETSYTYNDYSGPTTYNLYQAVRMSPYGRPERPDGAGMEKYPVNEGPINPMWNITSGNKDNTETNSTLGLGGHLLIKCPWIDGLTFRMNGSYSLGHGVTDQFTHEGYYVQEGESEDRYSPTTVSQYLSQANGSTNREKINNWVWDNILDYTHEFGPHFVDLTLVYTRDSQTDDVRSFSGSDFSSLGNTTLGYWGLNYATVQKINAPTYTKHNDIGYLARLNYSFRDTYHLDLSVRRDGSSVFGENNKWGIFPAVGLAWTVSNESFMKKVTPVSYLKLKLSWGKNGSQDLSPYETLSKITLGEAGGFSYPFGNTSEASWAQRVTTLGNSDLAWQKTQSVNYGFELGLLKDRISLDFDGYFSKTTAQMFDRSIPIIINGLTTLMETMGQVNNFGIEFTLNTKNIETKDFLWDSQLIYYLNRNKLKSLYGDGKDDPNNSLFLGKSLGAIYGYKNIGIIQCAYDANGKPVYDANGNLEVAAADKAYAAANGAQPGDVKFEDVDGDGKITSNDRKILGYTVPNFTISLGNTLTYKNLQLYFLFSGTFGGDGYGRYVNTYAYRTASSLTGDNNLNHGWWTPENGSNKYPSVSYNNGNYTPVQDYGFVRLSELTLSYTFRQPWVRNLNISNLQVYVASRDLFIITNWKGGDPEIHQTIENSYALYNSPISKSFSFGLKLTF</sequence>
<keyword evidence="6 7" id="KW-0998">Cell outer membrane</keyword>
<proteinExistence type="inferred from homology"/>
<keyword evidence="8" id="KW-0732">Signal</keyword>
<comment type="similarity">
    <text evidence="7">Belongs to the TonB-dependent receptor family.</text>
</comment>